<reference evidence="3 4" key="1">
    <citation type="submission" date="2019-10" db="EMBL/GenBank/DDBJ databases">
        <title>Actinomadura rubteroloni sp. nov. and Actinomadura macrotermitis sp. nov., isolated from the gut of fungus growing-termite Macrotermes natalensis.</title>
        <authorList>
            <person name="Benndorf R."/>
            <person name="Martin K."/>
            <person name="Kuefner M."/>
            <person name="De Beer W."/>
            <person name="Kaster A.-K."/>
            <person name="Vollmers J."/>
            <person name="Poulsen M."/>
            <person name="Beemelmanns C."/>
        </authorList>
    </citation>
    <scope>NUCLEOTIDE SEQUENCE [LARGE SCALE GENOMIC DNA]</scope>
    <source>
        <strain evidence="3 4">RB68</strain>
    </source>
</reference>
<accession>A0A7K0BUK0</accession>
<dbReference type="PROSITE" id="PS51352">
    <property type="entry name" value="THIOREDOXIN_2"/>
    <property type="match status" value="1"/>
</dbReference>
<dbReference type="Proteomes" id="UP000487268">
    <property type="component" value="Unassembled WGS sequence"/>
</dbReference>
<dbReference type="GO" id="GO:0016209">
    <property type="term" value="F:antioxidant activity"/>
    <property type="evidence" value="ECO:0007669"/>
    <property type="project" value="InterPro"/>
</dbReference>
<keyword evidence="4" id="KW-1185">Reference proteome</keyword>
<evidence type="ECO:0000256" key="1">
    <source>
        <dbReference type="SAM" id="Phobius"/>
    </source>
</evidence>
<protein>
    <recommendedName>
        <fullName evidence="2">Thioredoxin domain-containing protein</fullName>
    </recommendedName>
</protein>
<feature type="domain" description="Thioredoxin" evidence="2">
    <location>
        <begin position="53"/>
        <end position="182"/>
    </location>
</feature>
<keyword evidence="1" id="KW-0812">Transmembrane</keyword>
<evidence type="ECO:0000313" key="3">
    <source>
        <dbReference type="EMBL" id="MQY04562.1"/>
    </source>
</evidence>
<evidence type="ECO:0000313" key="4">
    <source>
        <dbReference type="Proteomes" id="UP000487268"/>
    </source>
</evidence>
<gene>
    <name evidence="3" type="ORF">ACRB68_26170</name>
</gene>
<sequence length="182" mass="18887">MNHEGRQVPYLVAGVVFVGALSAFNLLLTLAVVRRLREHAALLEGERAAPPFTPPGTPLPEFTAAALDGTALNRGFFTGPTVVGLFSTTCASCREHLPEFTERVGGLGAGRVLAVVVGDRNDAEPFTTALAPVATVAVEPQDGPVATAFGRPAFPGFYVVDENAVVTASLIRPADLPVPAGL</sequence>
<dbReference type="Pfam" id="PF00578">
    <property type="entry name" value="AhpC-TSA"/>
    <property type="match status" value="1"/>
</dbReference>
<keyword evidence="1" id="KW-0472">Membrane</keyword>
<dbReference type="InterPro" id="IPR000866">
    <property type="entry name" value="AhpC/TSA"/>
</dbReference>
<feature type="transmembrane region" description="Helical" evidence="1">
    <location>
        <begin position="12"/>
        <end position="33"/>
    </location>
</feature>
<dbReference type="InterPro" id="IPR013766">
    <property type="entry name" value="Thioredoxin_domain"/>
</dbReference>
<keyword evidence="1" id="KW-1133">Transmembrane helix</keyword>
<dbReference type="SUPFAM" id="SSF52833">
    <property type="entry name" value="Thioredoxin-like"/>
    <property type="match status" value="1"/>
</dbReference>
<name>A0A7K0BUK0_9ACTN</name>
<proteinExistence type="predicted"/>
<evidence type="ECO:0000259" key="2">
    <source>
        <dbReference type="PROSITE" id="PS51352"/>
    </source>
</evidence>
<dbReference type="InterPro" id="IPR036249">
    <property type="entry name" value="Thioredoxin-like_sf"/>
</dbReference>
<dbReference type="EMBL" id="WEGH01000002">
    <property type="protein sequence ID" value="MQY04562.1"/>
    <property type="molecule type" value="Genomic_DNA"/>
</dbReference>
<dbReference type="GO" id="GO:0016491">
    <property type="term" value="F:oxidoreductase activity"/>
    <property type="evidence" value="ECO:0007669"/>
    <property type="project" value="InterPro"/>
</dbReference>
<dbReference type="InterPro" id="IPR017937">
    <property type="entry name" value="Thioredoxin_CS"/>
</dbReference>
<comment type="caution">
    <text evidence="3">The sequence shown here is derived from an EMBL/GenBank/DDBJ whole genome shotgun (WGS) entry which is preliminary data.</text>
</comment>
<dbReference type="Gene3D" id="3.40.30.10">
    <property type="entry name" value="Glutaredoxin"/>
    <property type="match status" value="1"/>
</dbReference>
<organism evidence="3 4">
    <name type="scientific">Actinomadura macrotermitis</name>
    <dbReference type="NCBI Taxonomy" id="2585200"/>
    <lineage>
        <taxon>Bacteria</taxon>
        <taxon>Bacillati</taxon>
        <taxon>Actinomycetota</taxon>
        <taxon>Actinomycetes</taxon>
        <taxon>Streptosporangiales</taxon>
        <taxon>Thermomonosporaceae</taxon>
        <taxon>Actinomadura</taxon>
    </lineage>
</organism>
<dbReference type="PROSITE" id="PS00194">
    <property type="entry name" value="THIOREDOXIN_1"/>
    <property type="match status" value="1"/>
</dbReference>
<dbReference type="AlphaFoldDB" id="A0A7K0BUK0"/>